<keyword evidence="7" id="KW-0963">Cytoplasm</keyword>
<dbReference type="Pfam" id="PF08654">
    <property type="entry name" value="DASH_Dad2"/>
    <property type="match status" value="1"/>
</dbReference>
<keyword evidence="12" id="KW-0995">Kinetochore</keyword>
<evidence type="ECO:0000256" key="9">
    <source>
        <dbReference type="ARBA" id="ARBA00022701"/>
    </source>
</evidence>
<keyword evidence="8" id="KW-0132">Cell division</keyword>
<evidence type="ECO:0000256" key="11">
    <source>
        <dbReference type="ARBA" id="ARBA00022829"/>
    </source>
</evidence>
<protein>
    <recommendedName>
        <fullName evidence="5">DASH complex subunit DAD2</fullName>
    </recommendedName>
    <alternativeName>
        <fullName evidence="17">Outer kinetochore protein DAD2</fullName>
    </alternativeName>
</protein>
<feature type="compositionally biased region" description="Polar residues" evidence="18">
    <location>
        <begin position="1"/>
        <end position="10"/>
    </location>
</feature>
<dbReference type="GO" id="GO:0000278">
    <property type="term" value="P:mitotic cell cycle"/>
    <property type="evidence" value="ECO:0007669"/>
    <property type="project" value="InterPro"/>
</dbReference>
<evidence type="ECO:0000256" key="10">
    <source>
        <dbReference type="ARBA" id="ARBA00022776"/>
    </source>
</evidence>
<keyword evidence="13" id="KW-0206">Cytoskeleton</keyword>
<dbReference type="EMBL" id="JAPDMZ010000222">
    <property type="protein sequence ID" value="KAK0545642.1"/>
    <property type="molecule type" value="Genomic_DNA"/>
</dbReference>
<keyword evidence="14" id="KW-0539">Nucleus</keyword>
<evidence type="ECO:0000256" key="12">
    <source>
        <dbReference type="ARBA" id="ARBA00022838"/>
    </source>
</evidence>
<gene>
    <name evidence="19" type="primary">DAD2</name>
    <name evidence="19" type="ORF">OC846_005579</name>
</gene>
<evidence type="ECO:0000313" key="20">
    <source>
        <dbReference type="Proteomes" id="UP001176517"/>
    </source>
</evidence>
<evidence type="ECO:0000256" key="17">
    <source>
        <dbReference type="ARBA" id="ARBA00030568"/>
    </source>
</evidence>
<organism evidence="19 20">
    <name type="scientific">Tilletia horrida</name>
    <dbReference type="NCBI Taxonomy" id="155126"/>
    <lineage>
        <taxon>Eukaryota</taxon>
        <taxon>Fungi</taxon>
        <taxon>Dikarya</taxon>
        <taxon>Basidiomycota</taxon>
        <taxon>Ustilaginomycotina</taxon>
        <taxon>Exobasidiomycetes</taxon>
        <taxon>Tilletiales</taxon>
        <taxon>Tilletiaceae</taxon>
        <taxon>Tilletia</taxon>
    </lineage>
</organism>
<comment type="similarity">
    <text evidence="4">Belongs to the DASH complex DAD2 family.</text>
</comment>
<keyword evidence="10" id="KW-0498">Mitosis</keyword>
<evidence type="ECO:0000256" key="3">
    <source>
        <dbReference type="ARBA" id="ARBA00004629"/>
    </source>
</evidence>
<evidence type="ECO:0000256" key="7">
    <source>
        <dbReference type="ARBA" id="ARBA00022490"/>
    </source>
</evidence>
<dbReference type="PANTHER" id="PTHR28036:SF1">
    <property type="entry name" value="DASH COMPLEX SUBUNIT DAD2"/>
    <property type="match status" value="1"/>
</dbReference>
<evidence type="ECO:0000256" key="2">
    <source>
        <dbReference type="ARBA" id="ARBA00004186"/>
    </source>
</evidence>
<dbReference type="GO" id="GO:0042729">
    <property type="term" value="C:DASH complex"/>
    <property type="evidence" value="ECO:0007669"/>
    <property type="project" value="InterPro"/>
</dbReference>
<keyword evidence="11" id="KW-0159">Chromosome partition</keyword>
<reference evidence="19" key="1">
    <citation type="journal article" date="2023" name="PhytoFront">
        <title>Draft Genome Resources of Seven Strains of Tilletia horrida, Causal Agent of Kernel Smut of Rice.</title>
        <authorList>
            <person name="Khanal S."/>
            <person name="Antony Babu S."/>
            <person name="Zhou X.G."/>
        </authorList>
    </citation>
    <scope>NUCLEOTIDE SEQUENCE</scope>
    <source>
        <strain evidence="19">TX6</strain>
    </source>
</reference>
<dbReference type="AlphaFoldDB" id="A0AAN6GN25"/>
<keyword evidence="16" id="KW-0137">Centromere</keyword>
<dbReference type="InterPro" id="IPR013963">
    <property type="entry name" value="DASH_Dad2"/>
</dbReference>
<keyword evidence="15" id="KW-0131">Cell cycle</keyword>
<evidence type="ECO:0000256" key="5">
    <source>
        <dbReference type="ARBA" id="ARBA00020260"/>
    </source>
</evidence>
<sequence>MDPQLLTSHQGPRASIYAPLIQSQPQRPSASTASYGAASSSTSSNPVPLTGALARLTAKQAELDGLRALREQSAEFAQNLEALSERLDELVVGGDAVANVMASWQGVFRAIMVAQSAIASSKAEVLAAANNNTNNAAGSSTGPEGAPRIAGSSDADQIAGTGTSSGVDPNLVGPSVPGTLVRIPVDLDVQQDLGEGDDSTNQ</sequence>
<evidence type="ECO:0000256" key="6">
    <source>
        <dbReference type="ARBA" id="ARBA00022454"/>
    </source>
</evidence>
<evidence type="ECO:0000256" key="15">
    <source>
        <dbReference type="ARBA" id="ARBA00023306"/>
    </source>
</evidence>
<dbReference type="GO" id="GO:1990023">
    <property type="term" value="C:mitotic spindle midzone"/>
    <property type="evidence" value="ECO:0007669"/>
    <property type="project" value="TreeGrafter"/>
</dbReference>
<evidence type="ECO:0000256" key="1">
    <source>
        <dbReference type="ARBA" id="ARBA00004123"/>
    </source>
</evidence>
<evidence type="ECO:0000256" key="14">
    <source>
        <dbReference type="ARBA" id="ARBA00023242"/>
    </source>
</evidence>
<accession>A0AAN6GN25</accession>
<comment type="caution">
    <text evidence="19">The sequence shown here is derived from an EMBL/GenBank/DDBJ whole genome shotgun (WGS) entry which is preliminary data.</text>
</comment>
<comment type="subcellular location">
    <subcellularLocation>
        <location evidence="3">Chromosome</location>
        <location evidence="3">Centromere</location>
        <location evidence="3">Kinetochore</location>
    </subcellularLocation>
    <subcellularLocation>
        <location evidence="2">Cytoplasm</location>
        <location evidence="2">Cytoskeleton</location>
        <location evidence="2">Spindle</location>
    </subcellularLocation>
    <subcellularLocation>
        <location evidence="1">Nucleus</location>
    </subcellularLocation>
</comment>
<dbReference type="GO" id="GO:0008608">
    <property type="term" value="P:attachment of spindle microtubules to kinetochore"/>
    <property type="evidence" value="ECO:0007669"/>
    <property type="project" value="TreeGrafter"/>
</dbReference>
<name>A0AAN6GN25_9BASI</name>
<keyword evidence="20" id="KW-1185">Reference proteome</keyword>
<evidence type="ECO:0000313" key="19">
    <source>
        <dbReference type="EMBL" id="KAK0545642.1"/>
    </source>
</evidence>
<evidence type="ECO:0000256" key="8">
    <source>
        <dbReference type="ARBA" id="ARBA00022618"/>
    </source>
</evidence>
<keyword evidence="9" id="KW-0493">Microtubule</keyword>
<dbReference type="GO" id="GO:0044732">
    <property type="term" value="C:mitotic spindle pole body"/>
    <property type="evidence" value="ECO:0007669"/>
    <property type="project" value="TreeGrafter"/>
</dbReference>
<dbReference type="PANTHER" id="PTHR28036">
    <property type="entry name" value="DASH COMPLEX SUBUNIT DAD2"/>
    <property type="match status" value="1"/>
</dbReference>
<dbReference type="Proteomes" id="UP001176517">
    <property type="component" value="Unassembled WGS sequence"/>
</dbReference>
<feature type="region of interest" description="Disordered" evidence="18">
    <location>
        <begin position="133"/>
        <end position="177"/>
    </location>
</feature>
<dbReference type="GO" id="GO:0005874">
    <property type="term" value="C:microtubule"/>
    <property type="evidence" value="ECO:0007669"/>
    <property type="project" value="UniProtKB-KW"/>
</dbReference>
<keyword evidence="6" id="KW-0158">Chromosome</keyword>
<evidence type="ECO:0000256" key="16">
    <source>
        <dbReference type="ARBA" id="ARBA00023328"/>
    </source>
</evidence>
<evidence type="ECO:0000256" key="4">
    <source>
        <dbReference type="ARBA" id="ARBA00005501"/>
    </source>
</evidence>
<feature type="compositionally biased region" description="Low complexity" evidence="18">
    <location>
        <begin position="133"/>
        <end position="142"/>
    </location>
</feature>
<evidence type="ECO:0000256" key="13">
    <source>
        <dbReference type="ARBA" id="ARBA00023212"/>
    </source>
</evidence>
<feature type="region of interest" description="Disordered" evidence="18">
    <location>
        <begin position="1"/>
        <end position="46"/>
    </location>
</feature>
<feature type="compositionally biased region" description="Low complexity" evidence="18">
    <location>
        <begin position="29"/>
        <end position="44"/>
    </location>
</feature>
<evidence type="ECO:0000256" key="18">
    <source>
        <dbReference type="SAM" id="MobiDB-lite"/>
    </source>
</evidence>
<dbReference type="GO" id="GO:0051301">
    <property type="term" value="P:cell division"/>
    <property type="evidence" value="ECO:0007669"/>
    <property type="project" value="UniProtKB-KW"/>
</dbReference>
<proteinExistence type="inferred from homology"/>